<proteinExistence type="predicted"/>
<name>A0ACC1RDD9_9HYPO</name>
<dbReference type="EMBL" id="JANRMS010004027">
    <property type="protein sequence ID" value="KAJ3512543.1"/>
    <property type="molecule type" value="Genomic_DNA"/>
</dbReference>
<protein>
    <submittedName>
        <fullName evidence="1">Uncharacterized protein</fullName>
    </submittedName>
</protein>
<reference evidence="1" key="1">
    <citation type="submission" date="2022-08" db="EMBL/GenBank/DDBJ databases">
        <title>Genome Sequence of Fusarium decemcellulare.</title>
        <authorList>
            <person name="Buettner E."/>
        </authorList>
    </citation>
    <scope>NUCLEOTIDE SEQUENCE</scope>
    <source>
        <strain evidence="1">Babe19</strain>
    </source>
</reference>
<comment type="caution">
    <text evidence="1">The sequence shown here is derived from an EMBL/GenBank/DDBJ whole genome shotgun (WGS) entry which is preliminary data.</text>
</comment>
<keyword evidence="2" id="KW-1185">Reference proteome</keyword>
<evidence type="ECO:0000313" key="1">
    <source>
        <dbReference type="EMBL" id="KAJ3512543.1"/>
    </source>
</evidence>
<gene>
    <name evidence="1" type="ORF">NM208_g15309</name>
</gene>
<accession>A0ACC1RDD9</accession>
<dbReference type="Proteomes" id="UP001148629">
    <property type="component" value="Unassembled WGS sequence"/>
</dbReference>
<evidence type="ECO:0000313" key="2">
    <source>
        <dbReference type="Proteomes" id="UP001148629"/>
    </source>
</evidence>
<sequence length="598" mass="66320">MSRSHLGLTQPLRTKERVHVHHTHQPPPPSAPVADEAPYFGLSTEKARPVTGSGQFDYERPLFSSEYGLTDLESPDRSEASTGLDLDDKRVDMSLWVWSHNLGSTPQQKKWLRQKNARGDFIVEARMGARGVKRGITNCLQTGSECIYPTPQQSVPSNESSPSPSSSSSSAAGPSVEFGSLGSQMVLAEPPAPGLINSLNSYVGGSFDALPEPSKRLLRHFSQYTVWGQRPVARELESSAIQKSFENPGYMHMCLMLSACQWAWVTGSMDEVRIPFLYHKAATYQFAREQLQKPETAQSGDTMLAISALALTEGAIGELDASSRHLKGIQSAVKEWNRVADLTPTLPQRMLKMVGDGLRTGRSGQLVNVPEYQPTFMALLFASIWDINALPPREAPTYGWWEDQDTQAARLWQNHTKDLNLNYEISRGFSPTQYVPRILNGDPKSSRTSFIATFFYLCSELGHRYFDVTLIDWLLEQLIDDVNAGEEHLKTSVWTQSLWLWCVMFGAAIASTGRANNMVEERQLAKWRGVYSDKMKLVSRELGINSWQAAKAMLAGVLGRIEGEVERGLEELWNEGIAGGVSGESSASPAVIELMDSD</sequence>
<organism evidence="1 2">
    <name type="scientific">Fusarium decemcellulare</name>
    <dbReference type="NCBI Taxonomy" id="57161"/>
    <lineage>
        <taxon>Eukaryota</taxon>
        <taxon>Fungi</taxon>
        <taxon>Dikarya</taxon>
        <taxon>Ascomycota</taxon>
        <taxon>Pezizomycotina</taxon>
        <taxon>Sordariomycetes</taxon>
        <taxon>Hypocreomycetidae</taxon>
        <taxon>Hypocreales</taxon>
        <taxon>Nectriaceae</taxon>
        <taxon>Fusarium</taxon>
        <taxon>Fusarium decemcellulare species complex</taxon>
    </lineage>
</organism>